<dbReference type="InterPro" id="IPR021833">
    <property type="entry name" value="DUF3425"/>
</dbReference>
<accession>A0A316YX68</accession>
<sequence>MLPTEEQLTHHQEYNLILDCLPWPSVRAKVIKLIHMGVLDSDDFKKDLVCAGTGEGWMRASFRIHGVSADDDFAFNGEAAREITMDPESWECAEDWIRKYWFIINQDIVRRTNFWRRIDGKPPIRLQLPVAED</sequence>
<dbReference type="RefSeq" id="XP_025381057.1">
    <property type="nucleotide sequence ID" value="XM_025520652.1"/>
</dbReference>
<proteinExistence type="predicted"/>
<reference evidence="1 2" key="1">
    <citation type="journal article" date="2018" name="Mol. Biol. Evol.">
        <title>Broad Genomic Sampling Reveals a Smut Pathogenic Ancestry of the Fungal Clade Ustilaginomycotina.</title>
        <authorList>
            <person name="Kijpornyongpan T."/>
            <person name="Mondo S.J."/>
            <person name="Barry K."/>
            <person name="Sandor L."/>
            <person name="Lee J."/>
            <person name="Lipzen A."/>
            <person name="Pangilinan J."/>
            <person name="LaButti K."/>
            <person name="Hainaut M."/>
            <person name="Henrissat B."/>
            <person name="Grigoriev I.V."/>
            <person name="Spatafora J.W."/>
            <person name="Aime M.C."/>
        </authorList>
    </citation>
    <scope>NUCLEOTIDE SEQUENCE [LARGE SCALE GENOMIC DNA]</scope>
    <source>
        <strain evidence="1 2">MCA 4198</strain>
    </source>
</reference>
<evidence type="ECO:0000313" key="1">
    <source>
        <dbReference type="EMBL" id="PWN93859.1"/>
    </source>
</evidence>
<dbReference type="OrthoDB" id="2245989at2759"/>
<dbReference type="PANTHER" id="PTHR38116">
    <property type="entry name" value="CHROMOSOME 7, WHOLE GENOME SHOTGUN SEQUENCE"/>
    <property type="match status" value="1"/>
</dbReference>
<dbReference type="EMBL" id="KZ819634">
    <property type="protein sequence ID" value="PWN93859.1"/>
    <property type="molecule type" value="Genomic_DNA"/>
</dbReference>
<dbReference type="AlphaFoldDB" id="A0A316YX68"/>
<organism evidence="1 2">
    <name type="scientific">Acaromyces ingoldii</name>
    <dbReference type="NCBI Taxonomy" id="215250"/>
    <lineage>
        <taxon>Eukaryota</taxon>
        <taxon>Fungi</taxon>
        <taxon>Dikarya</taxon>
        <taxon>Basidiomycota</taxon>
        <taxon>Ustilaginomycotina</taxon>
        <taxon>Exobasidiomycetes</taxon>
        <taxon>Exobasidiales</taxon>
        <taxon>Cryptobasidiaceae</taxon>
        <taxon>Acaromyces</taxon>
    </lineage>
</organism>
<gene>
    <name evidence="1" type="ORF">FA10DRAFT_264452</name>
</gene>
<dbReference type="Proteomes" id="UP000245768">
    <property type="component" value="Unassembled WGS sequence"/>
</dbReference>
<protein>
    <submittedName>
        <fullName evidence="1">Uncharacterized protein</fullName>
    </submittedName>
</protein>
<evidence type="ECO:0000313" key="2">
    <source>
        <dbReference type="Proteomes" id="UP000245768"/>
    </source>
</evidence>
<dbReference type="GeneID" id="37042568"/>
<dbReference type="Pfam" id="PF11905">
    <property type="entry name" value="DUF3425"/>
    <property type="match status" value="1"/>
</dbReference>
<dbReference type="InParanoid" id="A0A316YX68"/>
<keyword evidence="2" id="KW-1185">Reference proteome</keyword>
<name>A0A316YX68_9BASI</name>
<dbReference type="PANTHER" id="PTHR38116:SF9">
    <property type="entry name" value="BZIP DOMAIN-CONTAINING PROTEIN"/>
    <property type="match status" value="1"/>
</dbReference>